<evidence type="ECO:0000256" key="1">
    <source>
        <dbReference type="SAM" id="MobiDB-lite"/>
    </source>
</evidence>
<protein>
    <submittedName>
        <fullName evidence="3">Uncharacterized protein DKFZp434B061-like</fullName>
    </submittedName>
</protein>
<reference evidence="3" key="1">
    <citation type="submission" date="2025-08" db="UniProtKB">
        <authorList>
            <consortium name="RefSeq"/>
        </authorList>
    </citation>
    <scope>IDENTIFICATION</scope>
    <source>
        <tissue evidence="3">Kidney</tissue>
    </source>
</reference>
<feature type="compositionally biased region" description="Basic and acidic residues" evidence="1">
    <location>
        <begin position="87"/>
        <end position="96"/>
    </location>
</feature>
<keyword evidence="2" id="KW-1185">Reference proteome</keyword>
<dbReference type="KEGG" id="pvp:111744883"/>
<dbReference type="AlphaFoldDB" id="A0A6P6CV46"/>
<proteinExistence type="predicted"/>
<evidence type="ECO:0000313" key="3">
    <source>
        <dbReference type="RefSeq" id="XP_023391431.1"/>
    </source>
</evidence>
<feature type="region of interest" description="Disordered" evidence="1">
    <location>
        <begin position="26"/>
        <end position="192"/>
    </location>
</feature>
<accession>A0A6P6CV46</accession>
<dbReference type="GeneID" id="111744883"/>
<name>A0A6P6CV46_PTEVA</name>
<dbReference type="RefSeq" id="XP_023391431.1">
    <property type="nucleotide sequence ID" value="XM_023535663.1"/>
</dbReference>
<dbReference type="OrthoDB" id="9838453at2759"/>
<evidence type="ECO:0000313" key="2">
    <source>
        <dbReference type="Proteomes" id="UP000515202"/>
    </source>
</evidence>
<sequence length="250" mass="26764">MNRQERIACFYSCSCVCGPKRIFEEGAEKGGKKVKLRQQPSVGEGGGASLTHFSRRPPSGPRPTRVEVRALRGQSSGAWEARTLPARSRDPDEGSVHEGSTPPRGVPGAGETSRPLAARVCKAPLHRLGSARRGPQRRGRGPRRGRSCKQPQRPGLASKSPASQAPPRASRAPSPPRGRPSRGPGGWRGVRSPLWRAPAALGAVPAAEKGEVRTYLSLLSTPSWIHLSTSPQSIMDETALPVLHLEVSLE</sequence>
<gene>
    <name evidence="3" type="primary">LOC111744883</name>
</gene>
<feature type="compositionally biased region" description="Basic residues" evidence="1">
    <location>
        <begin position="134"/>
        <end position="147"/>
    </location>
</feature>
<feature type="compositionally biased region" description="Low complexity" evidence="1">
    <location>
        <begin position="157"/>
        <end position="172"/>
    </location>
</feature>
<dbReference type="Proteomes" id="UP000515202">
    <property type="component" value="Unplaced"/>
</dbReference>
<organism evidence="2 3">
    <name type="scientific">Pteropus vampyrus</name>
    <name type="common">Large flying fox</name>
    <dbReference type="NCBI Taxonomy" id="132908"/>
    <lineage>
        <taxon>Eukaryota</taxon>
        <taxon>Metazoa</taxon>
        <taxon>Chordata</taxon>
        <taxon>Craniata</taxon>
        <taxon>Vertebrata</taxon>
        <taxon>Euteleostomi</taxon>
        <taxon>Mammalia</taxon>
        <taxon>Eutheria</taxon>
        <taxon>Laurasiatheria</taxon>
        <taxon>Chiroptera</taxon>
        <taxon>Yinpterochiroptera</taxon>
        <taxon>Pteropodoidea</taxon>
        <taxon>Pteropodidae</taxon>
        <taxon>Pteropodinae</taxon>
        <taxon>Pteropus</taxon>
    </lineage>
</organism>